<keyword evidence="3" id="KW-0963">Cytoplasm</keyword>
<sequence>MNCSIASRFSATLGGCATRTTYLRITLVRSYAAKKGKKAKSAAVSLDHDLADGLVDLEKLKSNMTSTVTRLQLEFKDKITVKVKPDVLHKVKVESANGKEKFLLGEVAQIKLNNSMFVVDLSSLPELVPQAAEAIKTWNTNFEPTMSGHVISIPIPKVTQEYRENLVKLAKSTSEQYKQSIRKIRQKGMTDIRKNKKGKSEDDARMVEKMIQQLTDQFCGETDLLLEEKTNELLRKTFVKVRDICFFKCVWGIADFLRVPGYLDDSADEPK</sequence>
<evidence type="ECO:0000256" key="5">
    <source>
        <dbReference type="ARBA" id="ARBA00033107"/>
    </source>
</evidence>
<dbReference type="PANTHER" id="PTHR20982:SF3">
    <property type="entry name" value="MITOCHONDRIAL RIBOSOME RECYCLING FACTOR PSEUDO 1"/>
    <property type="match status" value="1"/>
</dbReference>
<dbReference type="InterPro" id="IPR002661">
    <property type="entry name" value="Ribosome_recyc_fac"/>
</dbReference>
<name>A0A3M6UCA0_POCDA</name>
<feature type="domain" description="Ribosome recycling factor" evidence="6">
    <location>
        <begin position="74"/>
        <end position="234"/>
    </location>
</feature>
<comment type="caution">
    <text evidence="7">The sequence shown here is derived from an EMBL/GenBank/DDBJ whole genome shotgun (WGS) entry which is preliminary data.</text>
</comment>
<dbReference type="OrthoDB" id="407355at2759"/>
<evidence type="ECO:0000256" key="1">
    <source>
        <dbReference type="ARBA" id="ARBA00005912"/>
    </source>
</evidence>
<dbReference type="Pfam" id="PF01765">
    <property type="entry name" value="RRF"/>
    <property type="match status" value="1"/>
</dbReference>
<dbReference type="GO" id="GO:0043023">
    <property type="term" value="F:ribosomal large subunit binding"/>
    <property type="evidence" value="ECO:0007669"/>
    <property type="project" value="TreeGrafter"/>
</dbReference>
<accession>A0A3M6UCA0</accession>
<evidence type="ECO:0000313" key="7">
    <source>
        <dbReference type="EMBL" id="RMX51282.1"/>
    </source>
</evidence>
<comment type="similarity">
    <text evidence="1">Belongs to the RRF family.</text>
</comment>
<dbReference type="GO" id="GO:0006412">
    <property type="term" value="P:translation"/>
    <property type="evidence" value="ECO:0007669"/>
    <property type="project" value="UniProtKB-KW"/>
</dbReference>
<dbReference type="FunFam" id="1.10.132.20:FF:000001">
    <property type="entry name" value="Ribosome-recycling factor"/>
    <property type="match status" value="1"/>
</dbReference>
<dbReference type="InterPro" id="IPR036191">
    <property type="entry name" value="RRF_sf"/>
</dbReference>
<evidence type="ECO:0000256" key="2">
    <source>
        <dbReference type="ARBA" id="ARBA00020581"/>
    </source>
</evidence>
<dbReference type="Proteomes" id="UP000275408">
    <property type="component" value="Unassembled WGS sequence"/>
</dbReference>
<organism evidence="7 8">
    <name type="scientific">Pocillopora damicornis</name>
    <name type="common">Cauliflower coral</name>
    <name type="synonym">Millepora damicornis</name>
    <dbReference type="NCBI Taxonomy" id="46731"/>
    <lineage>
        <taxon>Eukaryota</taxon>
        <taxon>Metazoa</taxon>
        <taxon>Cnidaria</taxon>
        <taxon>Anthozoa</taxon>
        <taxon>Hexacorallia</taxon>
        <taxon>Scleractinia</taxon>
        <taxon>Astrocoeniina</taxon>
        <taxon>Pocilloporidae</taxon>
        <taxon>Pocillopora</taxon>
    </lineage>
</organism>
<dbReference type="Gene3D" id="3.30.1360.40">
    <property type="match status" value="1"/>
</dbReference>
<evidence type="ECO:0000313" key="8">
    <source>
        <dbReference type="Proteomes" id="UP000275408"/>
    </source>
</evidence>
<dbReference type="AlphaFoldDB" id="A0A3M6UCA0"/>
<dbReference type="PANTHER" id="PTHR20982">
    <property type="entry name" value="RIBOSOME RECYCLING FACTOR"/>
    <property type="match status" value="1"/>
</dbReference>
<keyword evidence="8" id="KW-1185">Reference proteome</keyword>
<evidence type="ECO:0000256" key="3">
    <source>
        <dbReference type="ARBA" id="ARBA00022490"/>
    </source>
</evidence>
<dbReference type="STRING" id="46731.A0A3M6UCA0"/>
<keyword evidence="4" id="KW-0648">Protein biosynthesis</keyword>
<dbReference type="EMBL" id="RCHS01001807">
    <property type="protein sequence ID" value="RMX51282.1"/>
    <property type="molecule type" value="Genomic_DNA"/>
</dbReference>
<dbReference type="GO" id="GO:0005739">
    <property type="term" value="C:mitochondrion"/>
    <property type="evidence" value="ECO:0007669"/>
    <property type="project" value="TreeGrafter"/>
</dbReference>
<dbReference type="InterPro" id="IPR023584">
    <property type="entry name" value="Ribosome_recyc_fac_dom"/>
</dbReference>
<proteinExistence type="inferred from homology"/>
<evidence type="ECO:0000259" key="6">
    <source>
        <dbReference type="Pfam" id="PF01765"/>
    </source>
</evidence>
<gene>
    <name evidence="7" type="ORF">pdam_00004706</name>
</gene>
<protein>
    <recommendedName>
        <fullName evidence="2">Ribosome-recycling factor, mitochondrial</fullName>
    </recommendedName>
    <alternativeName>
        <fullName evidence="5">Ribosome-releasing factor, mitochondrial</fullName>
    </alternativeName>
</protein>
<reference evidence="7 8" key="1">
    <citation type="journal article" date="2018" name="Sci. Rep.">
        <title>Comparative analysis of the Pocillopora damicornis genome highlights role of immune system in coral evolution.</title>
        <authorList>
            <person name="Cunning R."/>
            <person name="Bay R.A."/>
            <person name="Gillette P."/>
            <person name="Baker A.C."/>
            <person name="Traylor-Knowles N."/>
        </authorList>
    </citation>
    <scope>NUCLEOTIDE SEQUENCE [LARGE SCALE GENOMIC DNA]</scope>
    <source>
        <strain evidence="7">RSMAS</strain>
        <tissue evidence="7">Whole animal</tissue>
    </source>
</reference>
<dbReference type="Gene3D" id="1.10.132.20">
    <property type="entry name" value="Ribosome-recycling factor"/>
    <property type="match status" value="1"/>
</dbReference>
<dbReference type="SUPFAM" id="SSF55194">
    <property type="entry name" value="Ribosome recycling factor, RRF"/>
    <property type="match status" value="1"/>
</dbReference>
<evidence type="ECO:0000256" key="4">
    <source>
        <dbReference type="ARBA" id="ARBA00022917"/>
    </source>
</evidence>